<evidence type="ECO:0000256" key="3">
    <source>
        <dbReference type="ARBA" id="ARBA00022679"/>
    </source>
</evidence>
<dbReference type="SUPFAM" id="SSF56672">
    <property type="entry name" value="DNA/RNA polymerases"/>
    <property type="match status" value="1"/>
</dbReference>
<dbReference type="InterPro" id="IPR015833">
    <property type="entry name" value="DNA-dir_DNA_pol_B_mt_lin_plsmd"/>
</dbReference>
<feature type="domain" description="DNA-directed DNA polymerase family B mitochondria/virus" evidence="11">
    <location>
        <begin position="314"/>
        <end position="763"/>
    </location>
</feature>
<dbReference type="PROSITE" id="PS00116">
    <property type="entry name" value="DNA_POLYMERASE_B"/>
    <property type="match status" value="1"/>
</dbReference>
<dbReference type="InterPro" id="IPR043502">
    <property type="entry name" value="DNA/RNA_pol_sf"/>
</dbReference>
<evidence type="ECO:0000313" key="12">
    <source>
        <dbReference type="EMBL" id="QFZ98577.1"/>
    </source>
</evidence>
<dbReference type="RefSeq" id="YP_009710628.1">
    <property type="nucleotide sequence ID" value="NC_045197.1"/>
</dbReference>
<evidence type="ECO:0000256" key="2">
    <source>
        <dbReference type="ARBA" id="ARBA00005755"/>
    </source>
</evidence>
<dbReference type="GO" id="GO:0005739">
    <property type="term" value="C:mitochondrion"/>
    <property type="evidence" value="ECO:0007669"/>
    <property type="project" value="UniProtKB-SubCell"/>
</dbReference>
<evidence type="ECO:0000256" key="6">
    <source>
        <dbReference type="ARBA" id="ARBA00022932"/>
    </source>
</evidence>
<accession>A0A5Q0N479</accession>
<dbReference type="EMBL" id="MK993557">
    <property type="protein sequence ID" value="QFZ98577.1"/>
    <property type="molecule type" value="Genomic_DNA"/>
</dbReference>
<evidence type="ECO:0000256" key="7">
    <source>
        <dbReference type="ARBA" id="ARBA00023125"/>
    </source>
</evidence>
<comment type="subcellular location">
    <subcellularLocation>
        <location evidence="1">Mitochondrion</location>
    </subcellularLocation>
</comment>
<sequence length="908" mass="107579">MQNKWLKSANAKRLETVPSYKKHKKFHWENYYIPLTSGMLFTNDLLKKYLSLFWEDKVQKLNNEHILFLCRLQWDNGDFATVGDLQRLNKEDKDYIYNYLLNIISLKSADVYKTIPIISITFSYGFRNGLAPAKQQNKDIQYQTNYHYNFPLTCNLLEYGKLIRQIDNLYIISLYKTNNVLFITKNKNGTENHIDFYKNGELMFKWVDTIINETIFTRKIGKKTYTYVKNLDTNKYELKLLTVKKPAKYFYKLEKDLKIDNKIITMDIETMIIENKHIPYLLSWYDGTNIHSYYLTDYENNIELMISKAIRDLCIRKYKNYKVYIHNFANFDLMFLLKYLAKLGKVQPIIHNGKFISIKFILNKYTIYFKDSYLITHSSIRKLCNSFNLDKDLHKGIFPYIFSKPNNLNYIGQVPDIKYFDKLSLDEYNNYSKNFKNNWNFKNEAIKYCNLDCISLYNIMVKFNNIIFNLFNINFNKYPTIPSISLSIFRINNLKKNSIIQISGKIYKDIKKSYTGGSVDMFIPYFNSNNSNNNLLYNYDVNSLYPYIMLNKPMPIDNCTYFYGDIRKYDKNAFGFFYCKIETPENIEHPIIQIHHKTIDGIRTISPLGNFEYMLFSEEMDNAIKYGYKFEILWGYTFTKGYPFKEFINNLYELRLKYPKTDPMNYISKLLMNSLYGRYGMDYNFNNISIQSKNKADKYINKFIDQIVDIIDLGDNKIIITNNNINNINTQLDNASENHNINIAIASAITSYARIHMTQFKNNKNYNLFYSDTDSIFTDKPLPEDLISNTILGKLKLEMIAKKAIFLAPKVYSLLSINEELKSKVKGLTHDNIKKLNINDFESLLSKDSLLELKQNKWYKNLNESTINIKEQIYTLKLNSNKRQLFYDENNKLTATKPIIINDNKEIK</sequence>
<dbReference type="InterPro" id="IPR004868">
    <property type="entry name" value="DNA-dir_DNA_pol_B_mt/vir"/>
</dbReference>
<dbReference type="Gene3D" id="3.30.420.10">
    <property type="entry name" value="Ribonuclease H-like superfamily/Ribonuclease H"/>
    <property type="match status" value="1"/>
</dbReference>
<dbReference type="Pfam" id="PF03175">
    <property type="entry name" value="DNA_pol_B_2"/>
    <property type="match status" value="1"/>
</dbReference>
<dbReference type="PANTHER" id="PTHR33568:SF3">
    <property type="entry name" value="DNA-DIRECTED DNA POLYMERASE"/>
    <property type="match status" value="1"/>
</dbReference>
<organism evidence="12">
    <name type="scientific">Amanita brunnescens</name>
    <name type="common">Brown star-footed amanita</name>
    <dbReference type="NCBI Taxonomy" id="87326"/>
    <lineage>
        <taxon>Eukaryota</taxon>
        <taxon>Fungi</taxon>
        <taxon>Dikarya</taxon>
        <taxon>Basidiomycota</taxon>
        <taxon>Agaricomycotina</taxon>
        <taxon>Agaricomycetes</taxon>
        <taxon>Agaricomycetidae</taxon>
        <taxon>Agaricales</taxon>
        <taxon>Pluteineae</taxon>
        <taxon>Amanitaceae</taxon>
        <taxon>Amanita</taxon>
    </lineage>
</organism>
<evidence type="ECO:0000256" key="9">
    <source>
        <dbReference type="ARBA" id="ARBA00049244"/>
    </source>
</evidence>
<dbReference type="InterPro" id="IPR012337">
    <property type="entry name" value="RNaseH-like_sf"/>
</dbReference>
<evidence type="ECO:0000256" key="1">
    <source>
        <dbReference type="ARBA" id="ARBA00004173"/>
    </source>
</evidence>
<evidence type="ECO:0000256" key="4">
    <source>
        <dbReference type="ARBA" id="ARBA00022695"/>
    </source>
</evidence>
<evidence type="ECO:0000256" key="10">
    <source>
        <dbReference type="RuleBase" id="RU000442"/>
    </source>
</evidence>
<dbReference type="SUPFAM" id="SSF53098">
    <property type="entry name" value="Ribonuclease H-like"/>
    <property type="match status" value="1"/>
</dbReference>
<evidence type="ECO:0000259" key="11">
    <source>
        <dbReference type="Pfam" id="PF03175"/>
    </source>
</evidence>
<keyword evidence="5 10" id="KW-0235">DNA replication</keyword>
<dbReference type="GO" id="GO:0000166">
    <property type="term" value="F:nucleotide binding"/>
    <property type="evidence" value="ECO:0007669"/>
    <property type="project" value="InterPro"/>
</dbReference>
<dbReference type="PRINTS" id="PR00106">
    <property type="entry name" value="DNAPOLB"/>
</dbReference>
<evidence type="ECO:0000256" key="8">
    <source>
        <dbReference type="ARBA" id="ARBA00023128"/>
    </source>
</evidence>
<evidence type="ECO:0000256" key="5">
    <source>
        <dbReference type="ARBA" id="ARBA00022705"/>
    </source>
</evidence>
<dbReference type="PANTHER" id="PTHR33568">
    <property type="entry name" value="DNA POLYMERASE"/>
    <property type="match status" value="1"/>
</dbReference>
<name>A0A5Q0N479_AMABU</name>
<dbReference type="InterPro" id="IPR036397">
    <property type="entry name" value="RNaseH_sf"/>
</dbReference>
<dbReference type="GO" id="GO:0003677">
    <property type="term" value="F:DNA binding"/>
    <property type="evidence" value="ECO:0007669"/>
    <property type="project" value="UniProtKB-KW"/>
</dbReference>
<keyword evidence="3 10" id="KW-0808">Transferase</keyword>
<protein>
    <recommendedName>
        <fullName evidence="10">DNA polymerase</fullName>
        <ecNumber evidence="10">2.7.7.7</ecNumber>
    </recommendedName>
</protein>
<dbReference type="Gene3D" id="3.90.1600.10">
    <property type="entry name" value="Palm domain of DNA polymerase"/>
    <property type="match status" value="2"/>
</dbReference>
<geneLocation type="mitochondrion" evidence="12"/>
<keyword evidence="6 10" id="KW-0239">DNA-directed DNA polymerase</keyword>
<comment type="catalytic activity">
    <reaction evidence="9 10">
        <text>DNA(n) + a 2'-deoxyribonucleoside 5'-triphosphate = DNA(n+1) + diphosphate</text>
        <dbReference type="Rhea" id="RHEA:22508"/>
        <dbReference type="Rhea" id="RHEA-COMP:17339"/>
        <dbReference type="Rhea" id="RHEA-COMP:17340"/>
        <dbReference type="ChEBI" id="CHEBI:33019"/>
        <dbReference type="ChEBI" id="CHEBI:61560"/>
        <dbReference type="ChEBI" id="CHEBI:173112"/>
        <dbReference type="EC" id="2.7.7.7"/>
    </reaction>
</comment>
<dbReference type="AlphaFoldDB" id="A0A5Q0N479"/>
<dbReference type="SMART" id="SM00486">
    <property type="entry name" value="POLBc"/>
    <property type="match status" value="1"/>
</dbReference>
<reference evidence="12" key="1">
    <citation type="journal article" name="Front. Microbiol.">
        <title>Comparative Mitogenome Analysis Reveals Mitochondrial Genome Differentiation in Ectomycorrhizal and Asymbiotic Amanita Species.</title>
        <authorList>
            <person name="Li Q."/>
            <person name="He X."/>
            <person name="Ren Y."/>
            <person name="Xiong C."/>
            <person name="Jin X."/>
            <person name="Peng L."/>
            <person name="Huang W."/>
        </authorList>
    </citation>
    <scope>NUCLEOTIDE SEQUENCE</scope>
</reference>
<keyword evidence="8 12" id="KW-0496">Mitochondrion</keyword>
<comment type="similarity">
    <text evidence="2 10">Belongs to the DNA polymerase type-B family.</text>
</comment>
<dbReference type="EC" id="2.7.7.7" evidence="10"/>
<keyword evidence="4 10" id="KW-0548">Nucleotidyltransferase</keyword>
<dbReference type="InterPro" id="IPR023211">
    <property type="entry name" value="DNA_pol_palm_dom_sf"/>
</dbReference>
<proteinExistence type="inferred from homology"/>
<dbReference type="GO" id="GO:0006260">
    <property type="term" value="P:DNA replication"/>
    <property type="evidence" value="ECO:0007669"/>
    <property type="project" value="UniProtKB-KW"/>
</dbReference>
<dbReference type="InterPro" id="IPR017964">
    <property type="entry name" value="DNA-dir_DNA_pol_B_CS"/>
</dbReference>
<dbReference type="GO" id="GO:0003887">
    <property type="term" value="F:DNA-directed DNA polymerase activity"/>
    <property type="evidence" value="ECO:0007669"/>
    <property type="project" value="UniProtKB-KW"/>
</dbReference>
<dbReference type="InterPro" id="IPR006172">
    <property type="entry name" value="DNA-dir_DNA_pol_B"/>
</dbReference>
<dbReference type="GeneID" id="42437720"/>
<gene>
    <name evidence="12" type="primary">orf908</name>
</gene>
<dbReference type="PIRSF" id="PIRSF006517">
    <property type="entry name" value="DPol_mt_plasmid"/>
    <property type="match status" value="1"/>
</dbReference>
<keyword evidence="7 10" id="KW-0238">DNA-binding</keyword>